<dbReference type="SUPFAM" id="SSF56935">
    <property type="entry name" value="Porins"/>
    <property type="match status" value="1"/>
</dbReference>
<proteinExistence type="inferred from homology"/>
<dbReference type="Proteomes" id="UP000004491">
    <property type="component" value="Unassembled WGS sequence"/>
</dbReference>
<evidence type="ECO:0000256" key="5">
    <source>
        <dbReference type="ARBA" id="ARBA00022729"/>
    </source>
</evidence>
<organism evidence="8 9">
    <name type="scientific">endosymbiont of Riftia pachyptila</name>
    <name type="common">vent Ph05</name>
    <dbReference type="NCBI Taxonomy" id="1048808"/>
    <lineage>
        <taxon>Bacteria</taxon>
        <taxon>Pseudomonadati</taxon>
        <taxon>Pseudomonadota</taxon>
        <taxon>Gammaproteobacteria</taxon>
        <taxon>sulfur-oxidizing symbionts</taxon>
    </lineage>
</organism>
<reference evidence="8" key="1">
    <citation type="journal article" date="2011" name="ISME J.">
        <title>The endosymbionts of the deep-sea tubeworms Riftia pachyptila and Tevnia jerichonana share an identical physiology as revealed by proteogenomic analyses.</title>
        <authorList>
            <person name="Gardebrecht A."/>
            <person name="Markert S."/>
            <person name="Felbeck H."/>
            <person name="Thuermer A."/>
            <person name="Albrecht D."/>
            <person name="Wollherr A."/>
            <person name="Kabisch J."/>
            <person name="Lehmann R."/>
            <person name="Daniel R."/>
            <person name="Liesegang H."/>
            <person name="Hecker M."/>
            <person name="Sievert S.M."/>
            <person name="Schweder T."/>
        </authorList>
    </citation>
    <scope>NUCLEOTIDE SEQUENCE [LARGE SCALE GENOMIC DNA]</scope>
</reference>
<keyword evidence="3" id="KW-1134">Transmembrane beta strand</keyword>
<dbReference type="PANTHER" id="PTHR35093">
    <property type="entry name" value="OUTER MEMBRANE PROTEIN NMB0088-RELATED"/>
    <property type="match status" value="1"/>
</dbReference>
<evidence type="ECO:0000256" key="7">
    <source>
        <dbReference type="ARBA" id="ARBA00023237"/>
    </source>
</evidence>
<evidence type="ECO:0000256" key="1">
    <source>
        <dbReference type="ARBA" id="ARBA00004571"/>
    </source>
</evidence>
<dbReference type="InterPro" id="IPR005017">
    <property type="entry name" value="OMPP1/FadL/TodX"/>
</dbReference>
<protein>
    <submittedName>
        <fullName evidence="8">Outer membrane transport protein</fullName>
    </submittedName>
</protein>
<evidence type="ECO:0000256" key="2">
    <source>
        <dbReference type="ARBA" id="ARBA00008163"/>
    </source>
</evidence>
<comment type="similarity">
    <text evidence="2">Belongs to the OmpP1/FadL family.</text>
</comment>
<evidence type="ECO:0000256" key="3">
    <source>
        <dbReference type="ARBA" id="ARBA00022452"/>
    </source>
</evidence>
<evidence type="ECO:0000256" key="6">
    <source>
        <dbReference type="ARBA" id="ARBA00023136"/>
    </source>
</evidence>
<dbReference type="PATRIC" id="fig|1048808.3.peg.1779"/>
<keyword evidence="9" id="KW-1185">Reference proteome</keyword>
<gene>
    <name evidence="8" type="ORF">Rifp1Sym_br00130</name>
</gene>
<comment type="caution">
    <text evidence="8">The sequence shown here is derived from an EMBL/GenBank/DDBJ whole genome shotgun (WGS) entry which is preliminary data.</text>
</comment>
<name>G2DDU3_9GAMM</name>
<comment type="subcellular location">
    <subcellularLocation>
        <location evidence="1">Cell outer membrane</location>
        <topology evidence="1">Multi-pass membrane protein</topology>
    </subcellularLocation>
</comment>
<dbReference type="GO" id="GO:0015483">
    <property type="term" value="F:long-chain fatty acid transporting porin activity"/>
    <property type="evidence" value="ECO:0007669"/>
    <property type="project" value="TreeGrafter"/>
</dbReference>
<evidence type="ECO:0000256" key="4">
    <source>
        <dbReference type="ARBA" id="ARBA00022692"/>
    </source>
</evidence>
<dbReference type="Gene3D" id="2.40.160.60">
    <property type="entry name" value="Outer membrane protein transport protein (OMPP1/FadL/TodX)"/>
    <property type="match status" value="1"/>
</dbReference>
<dbReference type="PANTHER" id="PTHR35093:SF8">
    <property type="entry name" value="OUTER MEMBRANE PROTEIN NMB0088-RELATED"/>
    <property type="match status" value="1"/>
</dbReference>
<dbReference type="GO" id="GO:0009279">
    <property type="term" value="C:cell outer membrane"/>
    <property type="evidence" value="ECO:0007669"/>
    <property type="project" value="UniProtKB-SubCell"/>
</dbReference>
<accession>G2DDU3</accession>
<dbReference type="EMBL" id="AFOC01000045">
    <property type="protein sequence ID" value="EGV51206.1"/>
    <property type="molecule type" value="Genomic_DNA"/>
</dbReference>
<keyword evidence="6" id="KW-0472">Membrane</keyword>
<sequence length="436" mass="47676">MYVVLECAMRKRILLLALISGLFLSLPAMATNGYWSYGYGPKSKSIAGACVAMSFGAMCAASNPASLVRVGNRIEAGASLFAPTRGFTANDDAQTPPYASIPPGEYKSANDLFLLPHFASNYMLDEQSSIGVAIGANGGMNTEYDSAVFARFSPPGVLEYQASAPVGVDLKQMFVGISYSRLLSEEHSIGITPILAVQSISVTGLEPFRMFSKYPDSVTNNGTDVSVGGGVRFGWLWRVNQQLKLGASYQTRLWMQKFDSYKGLFAEAGDFDIPPNFDLGFSYRFTPEWTFAFDYQRIQYSEVNAVGNPADLVFIPGSTLLGTDDGLGFGWNDQNVYKFGVQWQYSDDLTLRAGYSYATDTFENSQALFNILAPAVIKEHFTGGFGLKLGGGHELNAAFMYAPEEQVTGTNPNTGPQTGDLWMDQWEVEIGWAMRF</sequence>
<keyword evidence="4" id="KW-0812">Transmembrane</keyword>
<evidence type="ECO:0000313" key="8">
    <source>
        <dbReference type="EMBL" id="EGV51206.1"/>
    </source>
</evidence>
<dbReference type="Pfam" id="PF03349">
    <property type="entry name" value="Toluene_X"/>
    <property type="match status" value="1"/>
</dbReference>
<dbReference type="AlphaFoldDB" id="G2DDU3"/>
<keyword evidence="7" id="KW-0998">Cell outer membrane</keyword>
<keyword evidence="5" id="KW-0732">Signal</keyword>
<evidence type="ECO:0000313" key="9">
    <source>
        <dbReference type="Proteomes" id="UP000004491"/>
    </source>
</evidence>